<gene>
    <name evidence="4" type="ORF">FDO65_05080</name>
</gene>
<dbReference type="SMART" id="SM00014">
    <property type="entry name" value="acidPPc"/>
    <property type="match status" value="1"/>
</dbReference>
<dbReference type="InterPro" id="IPR036938">
    <property type="entry name" value="PAP2/HPO_sf"/>
</dbReference>
<keyword evidence="5" id="KW-1185">Reference proteome</keyword>
<sequence>MAGCRCANDRPYPSPPDHDVGPDDTFVVGRVAALCRQNYPGPASMTPRRFCGPLARRTAVFRKNGPRNAGGKGRRHSGRQIPDAIPGDRRVSAAPLAVREPPVSRASIEGPRPPSTAKLLVTPRRTASLVGGTSLPASPSWTHPHVGGRSGHPEREPGRRAAPEGAGPMTRHHSRRTRTAVRGDLGPRLLGSTLVGAVVLSTALIGATGATGAESTTSSSATTTTSPSTDPADTPAPEAVPILSGFSDFWNLAASGPTPVLNPTVLQHNDEIVVWINNHATPAQQFTALQTAVFDGASPDSYDQSITLAPALGSVLAPLYVTGRQSGALPLTTALVNAKTGTAGNYIDVGTPKNYFDGLRPYWPTDDSTPPADNACPAGFPSGDYMGPIRDGQPYADSNGNLLIDQLADTSDTTGQYTSSSVTLSGGYAGLCGNPPSQYPDGPSYSFPSGHTTSAYQSAITLATLLPELGPELLARASEHGNNRLVVGVHSPLDVIGGRMLGEASIAARWSQPDYVTSSLAPAAVELRTYLETQCGGTITACLARGSAYQDNPYAGQVMPGGTAQIVTDRKSAVATYRERMTYSFAPSGTTGLPMTVPPGAENLLLTTYPTLTAAQRQAVLAQTSIDSGYPLDLTDQGDAAWQRIDLAAAMSAKVQINADGSVTVLSVGGAAEVVTAPPTTTSTPTTTTTTTPTTTITPATITLDPITIAPITFTAPQPIIVNVPTTFTYSPVVVATGPAVVVTGTTGTTLAATGASVGAPLALGTVAIGTGLLLITAVAARRRPRHR</sequence>
<keyword evidence="2" id="KW-0472">Membrane</keyword>
<accession>A0A4V6CTT9</accession>
<evidence type="ECO:0000256" key="1">
    <source>
        <dbReference type="SAM" id="MobiDB-lite"/>
    </source>
</evidence>
<feature type="region of interest" description="Disordered" evidence="1">
    <location>
        <begin position="63"/>
        <end position="177"/>
    </location>
</feature>
<evidence type="ECO:0000313" key="4">
    <source>
        <dbReference type="EMBL" id="TKV61025.1"/>
    </source>
</evidence>
<dbReference type="OrthoDB" id="9805301at2"/>
<protein>
    <submittedName>
        <fullName evidence="4">Phosphatase PAP2 family protein</fullName>
    </submittedName>
</protein>
<feature type="transmembrane region" description="Helical" evidence="2">
    <location>
        <begin position="762"/>
        <end position="781"/>
    </location>
</feature>
<dbReference type="InterPro" id="IPR000326">
    <property type="entry name" value="PAP2/HPO"/>
</dbReference>
<dbReference type="AlphaFoldDB" id="A0A4V6CTT9"/>
<evidence type="ECO:0000259" key="3">
    <source>
        <dbReference type="SMART" id="SM00014"/>
    </source>
</evidence>
<feature type="region of interest" description="Disordered" evidence="1">
    <location>
        <begin position="208"/>
        <end position="238"/>
    </location>
</feature>
<feature type="domain" description="Phosphatidic acid phosphatase type 2/haloperoxidase" evidence="3">
    <location>
        <begin position="402"/>
        <end position="510"/>
    </location>
</feature>
<reference evidence="4 5" key="1">
    <citation type="submission" date="2019-05" db="EMBL/GenBank/DDBJ databases">
        <title>Nakamurella sp. N5BH11, whole genome shotgun sequence.</title>
        <authorList>
            <person name="Tuo L."/>
        </authorList>
    </citation>
    <scope>NUCLEOTIDE SEQUENCE [LARGE SCALE GENOMIC DNA]</scope>
    <source>
        <strain evidence="4 5">N5BH11</strain>
    </source>
</reference>
<dbReference type="Pfam" id="PF01569">
    <property type="entry name" value="PAP2"/>
    <property type="match status" value="1"/>
</dbReference>
<proteinExistence type="predicted"/>
<organism evidence="4 5">
    <name type="scientific">Nakamurella flava</name>
    <dbReference type="NCBI Taxonomy" id="2576308"/>
    <lineage>
        <taxon>Bacteria</taxon>
        <taxon>Bacillati</taxon>
        <taxon>Actinomycetota</taxon>
        <taxon>Actinomycetes</taxon>
        <taxon>Nakamurellales</taxon>
        <taxon>Nakamurellaceae</taxon>
        <taxon>Nakamurella</taxon>
    </lineage>
</organism>
<evidence type="ECO:0000313" key="5">
    <source>
        <dbReference type="Proteomes" id="UP000306985"/>
    </source>
</evidence>
<evidence type="ECO:0000256" key="2">
    <source>
        <dbReference type="SAM" id="Phobius"/>
    </source>
</evidence>
<name>A0A4V6CTT9_9ACTN</name>
<feature type="compositionally biased region" description="Basic and acidic residues" evidence="1">
    <location>
        <begin position="151"/>
        <end position="162"/>
    </location>
</feature>
<dbReference type="Gene3D" id="1.20.144.10">
    <property type="entry name" value="Phosphatidic acid phosphatase type 2/haloperoxidase"/>
    <property type="match status" value="1"/>
</dbReference>
<dbReference type="Proteomes" id="UP000306985">
    <property type="component" value="Unassembled WGS sequence"/>
</dbReference>
<dbReference type="EMBL" id="SZZH01000001">
    <property type="protein sequence ID" value="TKV61025.1"/>
    <property type="molecule type" value="Genomic_DNA"/>
</dbReference>
<keyword evidence="2" id="KW-0812">Transmembrane</keyword>
<feature type="region of interest" description="Disordered" evidence="1">
    <location>
        <begin position="1"/>
        <end position="23"/>
    </location>
</feature>
<keyword evidence="2" id="KW-1133">Transmembrane helix</keyword>
<dbReference type="SUPFAM" id="SSF48317">
    <property type="entry name" value="Acid phosphatase/Vanadium-dependent haloperoxidase"/>
    <property type="match status" value="1"/>
</dbReference>
<comment type="caution">
    <text evidence="4">The sequence shown here is derived from an EMBL/GenBank/DDBJ whole genome shotgun (WGS) entry which is preliminary data.</text>
</comment>